<evidence type="ECO:0000259" key="2">
    <source>
        <dbReference type="Pfam" id="PF18067"/>
    </source>
</evidence>
<evidence type="ECO:0000259" key="1">
    <source>
        <dbReference type="Pfam" id="PF00561"/>
    </source>
</evidence>
<feature type="domain" description="AB hydrolase-1" evidence="1">
    <location>
        <begin position="47"/>
        <end position="163"/>
    </location>
</feature>
<reference evidence="3 4" key="1">
    <citation type="submission" date="2019-07" db="EMBL/GenBank/DDBJ databases">
        <title>Genome sequencing for Ferrovibrio sp. K5.</title>
        <authorList>
            <person name="Park S.-J."/>
        </authorList>
    </citation>
    <scope>NUCLEOTIDE SEQUENCE [LARGE SCALE GENOMIC DNA]</scope>
    <source>
        <strain evidence="3 4">K5</strain>
    </source>
</reference>
<dbReference type="RefSeq" id="WP_144067153.1">
    <property type="nucleotide sequence ID" value="NZ_CP041636.1"/>
</dbReference>
<dbReference type="InterPro" id="IPR006311">
    <property type="entry name" value="TAT_signal"/>
</dbReference>
<dbReference type="EMBL" id="CP041636">
    <property type="protein sequence ID" value="QDO96172.1"/>
    <property type="molecule type" value="Genomic_DNA"/>
</dbReference>
<proteinExistence type="predicted"/>
<keyword evidence="3" id="KW-0378">Hydrolase</keyword>
<organism evidence="3 4">
    <name type="scientific">Ferrovibrio terrae</name>
    <dbReference type="NCBI Taxonomy" id="2594003"/>
    <lineage>
        <taxon>Bacteria</taxon>
        <taxon>Pseudomonadati</taxon>
        <taxon>Pseudomonadota</taxon>
        <taxon>Alphaproteobacteria</taxon>
        <taxon>Rhodospirillales</taxon>
        <taxon>Rhodospirillaceae</taxon>
        <taxon>Ferrovibrio</taxon>
    </lineage>
</organism>
<keyword evidence="4" id="KW-1185">Reference proteome</keyword>
<dbReference type="SUPFAM" id="SSF53474">
    <property type="entry name" value="alpha/beta-Hydrolases"/>
    <property type="match status" value="1"/>
</dbReference>
<feature type="domain" description="AFL C-terminal" evidence="2">
    <location>
        <begin position="284"/>
        <end position="375"/>
    </location>
</feature>
<accession>A0A516GXE8</accession>
<dbReference type="OrthoDB" id="7329829at2"/>
<dbReference type="PROSITE" id="PS51318">
    <property type="entry name" value="TAT"/>
    <property type="match status" value="1"/>
</dbReference>
<name>A0A516GXE8_9PROT</name>
<evidence type="ECO:0000313" key="3">
    <source>
        <dbReference type="EMBL" id="QDO96172.1"/>
    </source>
</evidence>
<evidence type="ECO:0000313" key="4">
    <source>
        <dbReference type="Proteomes" id="UP000317496"/>
    </source>
</evidence>
<dbReference type="AlphaFoldDB" id="A0A516GXE8"/>
<dbReference type="Gene3D" id="2.60.40.2190">
    <property type="match status" value="1"/>
</dbReference>
<dbReference type="Pfam" id="PF18067">
    <property type="entry name" value="Lipase_C"/>
    <property type="match status" value="1"/>
</dbReference>
<dbReference type="InterPro" id="IPR029058">
    <property type="entry name" value="AB_hydrolase_fold"/>
</dbReference>
<gene>
    <name evidence="3" type="ORF">FNB15_02240</name>
</gene>
<sequence length="465" mass="49652">MPIKIQPVLTRRHFLAGTAALGLTPLLACTPQSRDTATPVPQFDAYPPIVFVHGNGDTAALWHSTIWHWESAGFPDKRLFAIDFPYPLARSNDAEYQAGRSSAQDQMEQLSEAVQSALKQTGAGRLALVGSSRGGNAIRNYLKHGPGPAFVSHAVLCGTPNHGVIVSNDRLVGSEFNGASPFLRGLNSGSEIVPGVNWMTLRSDAFDKFAQPDGAGLGMPGVATGVTADGPALAGAKNVVLPGLDHREVAFHEKAFAQTWEFIIGRPPTTTKILPETRPVLNGKVNGMARGVPTNLPVEGATVEIWETNPQTGARLHAQPAHRKVTGPDGYWGPFNTSGPTATYEFVLTVPSQTKTHIYRSPFPRSSAHIHLRTATVADRDRQAGSIVTISRPRGYFGPGRDTVTFDGQPAPGIPAGVPTVATSTLALPRGTAQRSVVCRCNDETIAVQSWDASDDRAVVAEMHY</sequence>
<protein>
    <submittedName>
        <fullName evidence="3">Hydrolase</fullName>
    </submittedName>
</protein>
<dbReference type="Gene3D" id="3.40.50.1820">
    <property type="entry name" value="alpha/beta hydrolase"/>
    <property type="match status" value="1"/>
</dbReference>
<dbReference type="GO" id="GO:0016787">
    <property type="term" value="F:hydrolase activity"/>
    <property type="evidence" value="ECO:0007669"/>
    <property type="project" value="UniProtKB-KW"/>
</dbReference>
<dbReference type="Pfam" id="PF00561">
    <property type="entry name" value="Abhydrolase_1"/>
    <property type="match status" value="1"/>
</dbReference>
<dbReference type="InterPro" id="IPR040664">
    <property type="entry name" value="AFL_C"/>
</dbReference>
<dbReference type="KEGG" id="fer:FNB15_02240"/>
<dbReference type="Proteomes" id="UP000317496">
    <property type="component" value="Chromosome"/>
</dbReference>
<dbReference type="InterPro" id="IPR000073">
    <property type="entry name" value="AB_hydrolase_1"/>
</dbReference>